<evidence type="ECO:0000313" key="2">
    <source>
        <dbReference type="Proteomes" id="UP000829925"/>
    </source>
</evidence>
<proteinExistence type="predicted"/>
<accession>A0A8T9SWM9</accession>
<keyword evidence="2" id="KW-1185">Reference proteome</keyword>
<protein>
    <submittedName>
        <fullName evidence="1">Uncharacterized protein</fullName>
    </submittedName>
</protein>
<dbReference type="Proteomes" id="UP000829925">
    <property type="component" value="Chromosome"/>
</dbReference>
<sequence length="135" mass="15133">MSKVSRILLLISLLSCQSPQHQLGDLVKIDAIDSITVRNNSGEHTLHSTKLRGFRRVLAAMYYRPKTDVKLGSIGFSIYVQGKKYWVDGSTHGQYLRIPRQLIDPAHQAKLAEPNPGADPGLIFEFTTPINLDNY</sequence>
<evidence type="ECO:0000313" key="1">
    <source>
        <dbReference type="EMBL" id="UOR06632.1"/>
    </source>
</evidence>
<name>A0A8T9SWM9_9BACT</name>
<reference evidence="1 2" key="1">
    <citation type="submission" date="2022-04" db="EMBL/GenBank/DDBJ databases">
        <title>Hymenobacter sp. isolated from the air.</title>
        <authorList>
            <person name="Won M."/>
            <person name="Lee C.-M."/>
            <person name="Woen H.-Y."/>
            <person name="Kwon S.-W."/>
        </authorList>
    </citation>
    <scope>NUCLEOTIDE SEQUENCE [LARGE SCALE GENOMIC DNA]</scope>
    <source>
        <strain evidence="2">5413 J-13</strain>
    </source>
</reference>
<gene>
    <name evidence="1" type="ORF">MUN82_05915</name>
</gene>
<dbReference type="AlphaFoldDB" id="A0A8T9SWM9"/>
<dbReference type="KEGG" id="haei:MUN82_05915"/>
<dbReference type="EMBL" id="CP095053">
    <property type="protein sequence ID" value="UOR06632.1"/>
    <property type="molecule type" value="Genomic_DNA"/>
</dbReference>
<organism evidence="1 2">
    <name type="scientific">Hymenobacter aerilatus</name>
    <dbReference type="NCBI Taxonomy" id="2932251"/>
    <lineage>
        <taxon>Bacteria</taxon>
        <taxon>Pseudomonadati</taxon>
        <taxon>Bacteroidota</taxon>
        <taxon>Cytophagia</taxon>
        <taxon>Cytophagales</taxon>
        <taxon>Hymenobacteraceae</taxon>
        <taxon>Hymenobacter</taxon>
    </lineage>
</organism>
<dbReference type="RefSeq" id="WP_245095734.1">
    <property type="nucleotide sequence ID" value="NZ_CP095053.1"/>
</dbReference>